<gene>
    <name evidence="8" type="ORF">H9982_06445</name>
</gene>
<evidence type="ECO:0000313" key="9">
    <source>
        <dbReference type="Proteomes" id="UP000824246"/>
    </source>
</evidence>
<dbReference type="Gene3D" id="2.70.98.10">
    <property type="match status" value="1"/>
</dbReference>
<dbReference type="Gene3D" id="3.20.20.70">
    <property type="entry name" value="Aldolase class I"/>
    <property type="match status" value="1"/>
</dbReference>
<dbReference type="InterPro" id="IPR029483">
    <property type="entry name" value="GH97_C"/>
</dbReference>
<proteinExistence type="predicted"/>
<dbReference type="InterPro" id="IPR014718">
    <property type="entry name" value="GH-type_carb-bd"/>
</dbReference>
<organism evidence="8 9">
    <name type="scientific">Candidatus Barnesiella excrementipullorum</name>
    <dbReference type="NCBI Taxonomy" id="2838479"/>
    <lineage>
        <taxon>Bacteria</taxon>
        <taxon>Pseudomonadati</taxon>
        <taxon>Bacteroidota</taxon>
        <taxon>Bacteroidia</taxon>
        <taxon>Bacteroidales</taxon>
        <taxon>Barnesiellaceae</taxon>
        <taxon>Barnesiella</taxon>
    </lineage>
</organism>
<dbReference type="SUPFAM" id="SSF51445">
    <property type="entry name" value="(Trans)glycosidases"/>
    <property type="match status" value="1"/>
</dbReference>
<keyword evidence="4" id="KW-0732">Signal</keyword>
<keyword evidence="3" id="KW-0106">Calcium</keyword>
<dbReference type="InterPro" id="IPR019563">
    <property type="entry name" value="GH97_catalytic"/>
</dbReference>
<evidence type="ECO:0000256" key="1">
    <source>
        <dbReference type="ARBA" id="ARBA00001913"/>
    </source>
</evidence>
<evidence type="ECO:0000256" key="2">
    <source>
        <dbReference type="ARBA" id="ARBA00011245"/>
    </source>
</evidence>
<dbReference type="AlphaFoldDB" id="A0A9D1VS37"/>
<feature type="domain" description="Glycosyl-hydrolase 97 N-terminal" evidence="6">
    <location>
        <begin position="25"/>
        <end position="299"/>
    </location>
</feature>
<evidence type="ECO:0000256" key="3">
    <source>
        <dbReference type="ARBA" id="ARBA00022837"/>
    </source>
</evidence>
<name>A0A9D1VS37_9BACT</name>
<dbReference type="InterPro" id="IPR013785">
    <property type="entry name" value="Aldolase_TIM"/>
</dbReference>
<comment type="caution">
    <text evidence="8">The sequence shown here is derived from an EMBL/GenBank/DDBJ whole genome shotgun (WGS) entry which is preliminary data.</text>
</comment>
<dbReference type="Pfam" id="PF10566">
    <property type="entry name" value="Glyco_hydro_97"/>
    <property type="match status" value="1"/>
</dbReference>
<evidence type="ECO:0000259" key="5">
    <source>
        <dbReference type="Pfam" id="PF10566"/>
    </source>
</evidence>
<dbReference type="EMBL" id="DXFB01000163">
    <property type="protein sequence ID" value="HIX45844.1"/>
    <property type="molecule type" value="Genomic_DNA"/>
</dbReference>
<dbReference type="InterPro" id="IPR029486">
    <property type="entry name" value="GH97_N"/>
</dbReference>
<reference evidence="8" key="2">
    <citation type="submission" date="2021-04" db="EMBL/GenBank/DDBJ databases">
        <authorList>
            <person name="Gilroy R."/>
        </authorList>
    </citation>
    <scope>NUCLEOTIDE SEQUENCE</scope>
    <source>
        <strain evidence="8">ChiHjej12B11-16260</strain>
    </source>
</reference>
<feature type="domain" description="Glycosyl-hydrolase 97 catalytic" evidence="5">
    <location>
        <begin position="317"/>
        <end position="513"/>
    </location>
</feature>
<protein>
    <submittedName>
        <fullName evidence="8">Glycoside hydrolase family 97 protein</fullName>
    </submittedName>
</protein>
<accession>A0A9D1VS37</accession>
<dbReference type="PANTHER" id="PTHR35803:SF1">
    <property type="entry name" value="GLUCAN 1,4-ALPHA-GLUCOSIDASE SUSB"/>
    <property type="match status" value="1"/>
</dbReference>
<reference evidence="8" key="1">
    <citation type="journal article" date="2021" name="PeerJ">
        <title>Extensive microbial diversity within the chicken gut microbiome revealed by metagenomics and culture.</title>
        <authorList>
            <person name="Gilroy R."/>
            <person name="Ravi A."/>
            <person name="Getino M."/>
            <person name="Pursley I."/>
            <person name="Horton D.L."/>
            <person name="Alikhan N.F."/>
            <person name="Baker D."/>
            <person name="Gharbi K."/>
            <person name="Hall N."/>
            <person name="Watson M."/>
            <person name="Adriaenssens E.M."/>
            <person name="Foster-Nyarko E."/>
            <person name="Jarju S."/>
            <person name="Secka A."/>
            <person name="Antonio M."/>
            <person name="Oren A."/>
            <person name="Chaudhuri R.R."/>
            <person name="La Ragione R."/>
            <person name="Hildebrand F."/>
            <person name="Pallen M.J."/>
        </authorList>
    </citation>
    <scope>NUCLEOTIDE SEQUENCE</scope>
    <source>
        <strain evidence="8">ChiHjej12B11-16260</strain>
    </source>
</reference>
<evidence type="ECO:0000259" key="7">
    <source>
        <dbReference type="Pfam" id="PF14509"/>
    </source>
</evidence>
<evidence type="ECO:0000256" key="4">
    <source>
        <dbReference type="SAM" id="SignalP"/>
    </source>
</evidence>
<dbReference type="InterPro" id="IPR052720">
    <property type="entry name" value="Glycosyl_hydrolase_97"/>
</dbReference>
<dbReference type="PANTHER" id="PTHR35803">
    <property type="entry name" value="GLUCAN 1,4-ALPHA-GLUCOSIDASE SUSB-RELATED"/>
    <property type="match status" value="1"/>
</dbReference>
<sequence length="722" mass="82120">MKQPAVLLMALACSLGAMQAQETQTSPDGNIQLTFDLKDGVPYYSLSYKGQEVIKPSRLGLELVDDYSLTDNFSTGKIERSTFDETWTPVWGESSTIRNHYNEMAVTLTQQQNDKKATEYGGNPRYITLRFRVYDDGIGFRYEFPEQRDLIYFVIKDEITEFAMTGDHTAYWIPGDYDTQEYDYTVSRLSEIRANMEGAITPNSSQTSFSPTGVQTSLQLKTDDGLYINIHEAALVDYSCMHLELDDKNMVFRAWLTPDAKGNKCYMQAPCHTPWRTVMVSDDARDILASNLILNLNDPCVLDDTSWIKPVKYIGVWWEMITGKSTWAYTDLPAVQLDRIDYSTLRPNGKHAANNENVKRYIDFAAEHGFSQVLVEGWNTGWEDWIGKTKDYVFDFVTPYPDFDIKMLNEYAHSKGVRLMMHHETSGSTRNYERHMEAAYTLMNQYGYNSVKSGYVGDILPRGEYHYGQWSNNHYLYAVKEAAKHHIMVNAHEAVRPTGLCRTYPNLIGNESARGTEYQAFGGSKPHHVTILPFTRLQGGPMDYTPGIFCMDISKINPENPSHCNSTLCNQLALYVTMYSPLQMAADLPENYERYMDAFQFIKDVAIDWDESRYLAAEPGDYIVAARKAKGSDQWFVGGVTDENKREMKVSFDFLDPDVRYVATLYADAPDADYETNPEAYKITRGIVTAKSNITIDMARGGGFAISIKPATDADKKLKRLK</sequence>
<dbReference type="GO" id="GO:0030246">
    <property type="term" value="F:carbohydrate binding"/>
    <property type="evidence" value="ECO:0007669"/>
    <property type="project" value="InterPro"/>
</dbReference>
<feature type="chain" id="PRO_5039366799" evidence="4">
    <location>
        <begin position="20"/>
        <end position="722"/>
    </location>
</feature>
<evidence type="ECO:0000259" key="6">
    <source>
        <dbReference type="Pfam" id="PF14508"/>
    </source>
</evidence>
<dbReference type="InterPro" id="IPR017853">
    <property type="entry name" value="GH"/>
</dbReference>
<evidence type="ECO:0000313" key="8">
    <source>
        <dbReference type="EMBL" id="HIX45844.1"/>
    </source>
</evidence>
<feature type="domain" description="Glycosyl-hydrolase 97 C-terminal oligomerisation" evidence="7">
    <location>
        <begin position="608"/>
        <end position="709"/>
    </location>
</feature>
<dbReference type="FunFam" id="3.20.20.70:FF:000220">
    <property type="entry name" value="Glucan 1,4-alpha-glucosidase SusB"/>
    <property type="match status" value="1"/>
</dbReference>
<comment type="cofactor">
    <cofactor evidence="1">
        <name>Ca(2+)</name>
        <dbReference type="ChEBI" id="CHEBI:29108"/>
    </cofactor>
</comment>
<feature type="signal peptide" evidence="4">
    <location>
        <begin position="1"/>
        <end position="19"/>
    </location>
</feature>
<comment type="subunit">
    <text evidence="2">Monomer.</text>
</comment>
<dbReference type="Proteomes" id="UP000824246">
    <property type="component" value="Unassembled WGS sequence"/>
</dbReference>
<dbReference type="Pfam" id="PF14509">
    <property type="entry name" value="GH97_C"/>
    <property type="match status" value="1"/>
</dbReference>
<dbReference type="Pfam" id="PF14508">
    <property type="entry name" value="GH97_N"/>
    <property type="match status" value="1"/>
</dbReference>
<dbReference type="GO" id="GO:0016787">
    <property type="term" value="F:hydrolase activity"/>
    <property type="evidence" value="ECO:0007669"/>
    <property type="project" value="UniProtKB-KW"/>
</dbReference>
<keyword evidence="8" id="KW-0378">Hydrolase</keyword>